<feature type="domain" description="P-type ATPase A" evidence="18">
    <location>
        <begin position="174"/>
        <end position="220"/>
    </location>
</feature>
<dbReference type="Pfam" id="PF16212">
    <property type="entry name" value="PhoLip_ATPase_C"/>
    <property type="match status" value="1"/>
</dbReference>
<feature type="compositionally biased region" description="Low complexity" evidence="17">
    <location>
        <begin position="862"/>
        <end position="880"/>
    </location>
</feature>
<feature type="binding site" evidence="14">
    <location>
        <position position="692"/>
    </location>
    <ligand>
        <name>ATP</name>
        <dbReference type="ChEBI" id="CHEBI:30616"/>
    </ligand>
</feature>
<dbReference type="Gene3D" id="3.40.50.1000">
    <property type="entry name" value="HAD superfamily/HAD-like"/>
    <property type="match status" value="2"/>
</dbReference>
<evidence type="ECO:0000259" key="19">
    <source>
        <dbReference type="Pfam" id="PF16209"/>
    </source>
</evidence>
<dbReference type="Gene3D" id="2.70.150.10">
    <property type="entry name" value="Calcium-transporting ATPase, cytoplasmic transduction domain A"/>
    <property type="match status" value="1"/>
</dbReference>
<feature type="binding site" evidence="14">
    <location>
        <position position="669"/>
    </location>
    <ligand>
        <name>ATP</name>
        <dbReference type="ChEBI" id="CHEBI:30616"/>
    </ligand>
</feature>
<keyword evidence="4 16" id="KW-0812">Transmembrane</keyword>
<evidence type="ECO:0000256" key="13">
    <source>
        <dbReference type="PIRSR" id="PIRSR606539-1"/>
    </source>
</evidence>
<feature type="region of interest" description="Disordered" evidence="17">
    <location>
        <begin position="858"/>
        <end position="895"/>
    </location>
</feature>
<dbReference type="Proteomes" id="UP000794436">
    <property type="component" value="Unassembled WGS sequence"/>
</dbReference>
<dbReference type="EMBL" id="SPLM01000145">
    <property type="protein sequence ID" value="TMW56547.1"/>
    <property type="molecule type" value="Genomic_DNA"/>
</dbReference>
<feature type="binding site" evidence="14">
    <location>
        <position position="728"/>
    </location>
    <ligand>
        <name>ATP</name>
        <dbReference type="ChEBI" id="CHEBI:30616"/>
    </ligand>
</feature>
<evidence type="ECO:0000256" key="6">
    <source>
        <dbReference type="ARBA" id="ARBA00022741"/>
    </source>
</evidence>
<sequence length="1511" mass="168452">MPSSAHDGALNAASGGRSDAGGVPQDDTLRIIRVDRPAIRLQAEAAALERGHDRARWFAETREANLRRFGRRRVTKTIRRDDGEEETLFAHNEVVSAKYSLLNFAPRVLLAQLKRPSNVYFLFIAVLQTIKEVSNTRGVPTILLPLAVVFVCSAFKEALEDRERHRADVITNSQTVLMLNASGVWEQTKWGDLQVGDIVRVREGETIPADLFLLSSEEQRDDDEVIDLLTESDAGPESDSGSVQAAVQRKSGSLAYIETKSLDGETNLKIRAAIGPVSVVSQSSEDLSRLRCVVECEQPNNRINSFEGNLNLTLEKHQALEVVGPTDELTDQVLRETRDSITIQYPITAKQMILRSCVLRNTRSITGMVVFTGHETKVFCSNTDPVVKSSSVEQRLNGLIIGVVLIQQLVCFLGALLGAYWIMNNGDDHWYLVSRVKTTKVWHKGSPIPLEELLKLHLRYFIIMQNFVPISLNVSLEFVKYWQAYFMEQDVEMYDEASDTPAMVRTSALNEDLGRVHHVFTDKTGTLTMNLMVFRCCMIDGKHYGGEIREDELEASTTDVKSDSSRYVAFDPTELFADLAAGGQRGTRIQFFLRHLALCHTLIPAKSFSEMCAAINPEYSASSPDEQALVSAAAYCNVRFVHRSPSSITLLEPGTSTPVVYKVLNVLEFDSDRKRMTIIVETPESDIVLLCKGADNVILERLEVTPTSQELIDDVYSQLSEYARTGMRTLCLASKHINRSDYEAWNERFQAAHSSMEELVKRRQGLANAIEPLMNEIEQGLVLLGVTAVQDKLQQGVPKTLSLLQETGIKVWTLTGDKMETAVNIGYACNLLSDGMEVKQLASEDYASTIKSLQKLLTSLERPSPSSSAALTSPRRSPGSSRKKRRQRQAKKRAASLSWFESFTQFFGGTANRTRGPSSRLRKPNHGSGTRSPSSQPRRYSPEISHDSDSFGEDIVDDETGSLLAASMDELRTPKNRSSPVALVIDGATLEHALRPRVRPLFYDVTKKCRSVICCRVSPKQKSDVVEFIRQLEPESITLSIGDGANDVGMIQAAHIGVGISGLEGTQAVNASDYAIAQFRFLQRLLFVHGRWAYRRVAKLMSYMLYKNVTYVLTTFWFGCYCGFSGQPLIIDIAAQSFNVLYTSLPLVLFAVFDQDVSSKSASKFPYLYSLGQKNVLLAKKVFWPWILSGIWHSVVIFFLSTWGFEGDLAIEGDPVAHPTVSSPSGQDDGLVTLGFVVFTNLVVVVNLKLCLETFMLTWYFLVTIAGSILLWFVVGNIISSPHSGIMQSVGEMPYIQRMPSFWFLCVLVITISLFRDSLWKVLRRIVFPSTYHILQEREMLQLPNSPQNLRRESLKGSWKDAQSIPVVGYTKILQQIPLRETEQDAFVRNSPLAERLMDSRAPQMEQGVRARGSFHAVSGGDGLREDDEIGELRPGLRRESSRNMYHGYAFSEDENVDSDVEAASSKLLRKSSSLSRSMSGLSSPGETKATTPSGRTLKKMLKSVRGTKNA</sequence>
<evidence type="ECO:0000313" key="21">
    <source>
        <dbReference type="EMBL" id="TMW56547.1"/>
    </source>
</evidence>
<proteinExistence type="inferred from homology"/>
<dbReference type="GO" id="GO:0005886">
    <property type="term" value="C:plasma membrane"/>
    <property type="evidence" value="ECO:0007669"/>
    <property type="project" value="TreeGrafter"/>
</dbReference>
<comment type="caution">
    <text evidence="21">The sequence shown here is derived from an EMBL/GenBank/DDBJ whole genome shotgun (WGS) entry which is preliminary data.</text>
</comment>
<dbReference type="SUPFAM" id="SSF81660">
    <property type="entry name" value="Metal cation-transporting ATPase, ATP-binding domain N"/>
    <property type="match status" value="1"/>
</dbReference>
<dbReference type="InterPro" id="IPR023299">
    <property type="entry name" value="ATPase_P-typ_cyto_dom_N"/>
</dbReference>
<organism evidence="21 22">
    <name type="scientific">Pythium oligandrum</name>
    <name type="common">Mycoparasitic fungus</name>
    <dbReference type="NCBI Taxonomy" id="41045"/>
    <lineage>
        <taxon>Eukaryota</taxon>
        <taxon>Sar</taxon>
        <taxon>Stramenopiles</taxon>
        <taxon>Oomycota</taxon>
        <taxon>Peronosporomycetes</taxon>
        <taxon>Pythiales</taxon>
        <taxon>Pythiaceae</taxon>
        <taxon>Pythium</taxon>
    </lineage>
</organism>
<feature type="transmembrane region" description="Helical" evidence="16">
    <location>
        <begin position="1105"/>
        <end position="1127"/>
    </location>
</feature>
<name>A0A8K1C5Q3_PYTOL</name>
<evidence type="ECO:0000256" key="14">
    <source>
        <dbReference type="PIRSR" id="PIRSR606539-2"/>
    </source>
</evidence>
<feature type="binding site" evidence="14">
    <location>
        <position position="1046"/>
    </location>
    <ligand>
        <name>ATP</name>
        <dbReference type="ChEBI" id="CHEBI:30616"/>
    </ligand>
</feature>
<keyword evidence="10 16" id="KW-1133">Transmembrane helix</keyword>
<feature type="compositionally biased region" description="Basic and acidic residues" evidence="17">
    <location>
        <begin position="940"/>
        <end position="949"/>
    </location>
</feature>
<feature type="binding site" evidence="15">
    <location>
        <position position="1043"/>
    </location>
    <ligand>
        <name>Mg(2+)</name>
        <dbReference type="ChEBI" id="CHEBI:18420"/>
    </ligand>
</feature>
<dbReference type="InterPro" id="IPR018303">
    <property type="entry name" value="ATPase_P-typ_P_site"/>
</dbReference>
<dbReference type="InterPro" id="IPR006539">
    <property type="entry name" value="P-type_ATPase_IV"/>
</dbReference>
<feature type="active site" description="4-aspartylphosphate intermediate" evidence="13">
    <location>
        <position position="522"/>
    </location>
</feature>
<feature type="region of interest" description="Disordered" evidence="17">
    <location>
        <begin position="910"/>
        <end position="955"/>
    </location>
</feature>
<evidence type="ECO:0000256" key="9">
    <source>
        <dbReference type="ARBA" id="ARBA00022967"/>
    </source>
</evidence>
<feature type="binding site" evidence="14">
    <location>
        <position position="815"/>
    </location>
    <ligand>
        <name>ATP</name>
        <dbReference type="ChEBI" id="CHEBI:30616"/>
    </ligand>
</feature>
<evidence type="ECO:0000256" key="4">
    <source>
        <dbReference type="ARBA" id="ARBA00022692"/>
    </source>
</evidence>
<dbReference type="PANTHER" id="PTHR24092">
    <property type="entry name" value="PROBABLE PHOSPHOLIPID-TRANSPORTING ATPASE"/>
    <property type="match status" value="1"/>
</dbReference>
<feature type="compositionally biased region" description="Low complexity" evidence="17">
    <location>
        <begin position="1468"/>
        <end position="1484"/>
    </location>
</feature>
<evidence type="ECO:0000313" key="22">
    <source>
        <dbReference type="Proteomes" id="UP000794436"/>
    </source>
</evidence>
<keyword evidence="11 16" id="KW-0472">Membrane</keyword>
<dbReference type="Pfam" id="PF13246">
    <property type="entry name" value="Cation_ATPase"/>
    <property type="match status" value="1"/>
</dbReference>
<feature type="binding site" evidence="14">
    <location>
        <position position="524"/>
    </location>
    <ligand>
        <name>ATP</name>
        <dbReference type="ChEBI" id="CHEBI:30616"/>
    </ligand>
</feature>
<evidence type="ECO:0000256" key="17">
    <source>
        <dbReference type="SAM" id="MobiDB-lite"/>
    </source>
</evidence>
<feature type="binding site" evidence="14">
    <location>
        <position position="522"/>
    </location>
    <ligand>
        <name>ATP</name>
        <dbReference type="ChEBI" id="CHEBI:30616"/>
    </ligand>
</feature>
<keyword evidence="5 15" id="KW-0479">Metal-binding</keyword>
<feature type="binding site" evidence="15">
    <location>
        <position position="522"/>
    </location>
    <ligand>
        <name>Mg(2+)</name>
        <dbReference type="ChEBI" id="CHEBI:18420"/>
    </ligand>
</feature>
<dbReference type="InterPro" id="IPR008250">
    <property type="entry name" value="ATPase_P-typ_transduc_dom_A_sf"/>
</dbReference>
<feature type="binding site" evidence="14">
    <location>
        <position position="523"/>
    </location>
    <ligand>
        <name>ATP</name>
        <dbReference type="ChEBI" id="CHEBI:30616"/>
    </ligand>
</feature>
<evidence type="ECO:0000256" key="1">
    <source>
        <dbReference type="ARBA" id="ARBA00004127"/>
    </source>
</evidence>
<feature type="binding site" evidence="14">
    <location>
        <position position="816"/>
    </location>
    <ligand>
        <name>ATP</name>
        <dbReference type="ChEBI" id="CHEBI:30616"/>
    </ligand>
</feature>
<dbReference type="InterPro" id="IPR023214">
    <property type="entry name" value="HAD_sf"/>
</dbReference>
<evidence type="ECO:0000256" key="10">
    <source>
        <dbReference type="ARBA" id="ARBA00022989"/>
    </source>
</evidence>
<dbReference type="GO" id="GO:0016887">
    <property type="term" value="F:ATP hydrolysis activity"/>
    <property type="evidence" value="ECO:0007669"/>
    <property type="project" value="InterPro"/>
</dbReference>
<keyword evidence="3" id="KW-0813">Transport</keyword>
<dbReference type="InterPro" id="IPR032630">
    <property type="entry name" value="P_typ_ATPase_c"/>
</dbReference>
<dbReference type="PROSITE" id="PS00154">
    <property type="entry name" value="ATPASE_E1_E2"/>
    <property type="match status" value="1"/>
</dbReference>
<feature type="binding site" evidence="14">
    <location>
        <position position="1016"/>
    </location>
    <ligand>
        <name>ATP</name>
        <dbReference type="ChEBI" id="CHEBI:30616"/>
    </ligand>
</feature>
<dbReference type="SUPFAM" id="SSF81665">
    <property type="entry name" value="Calcium ATPase, transmembrane domain M"/>
    <property type="match status" value="1"/>
</dbReference>
<evidence type="ECO:0000256" key="16">
    <source>
        <dbReference type="RuleBase" id="RU362033"/>
    </source>
</evidence>
<feature type="binding site" evidence="14">
    <location>
        <position position="626"/>
    </location>
    <ligand>
        <name>ATP</name>
        <dbReference type="ChEBI" id="CHEBI:30616"/>
    </ligand>
</feature>
<dbReference type="Gene3D" id="3.40.1110.10">
    <property type="entry name" value="Calcium-transporting ATPase, cytoplasmic domain N"/>
    <property type="match status" value="1"/>
</dbReference>
<dbReference type="GO" id="GO:0012505">
    <property type="term" value="C:endomembrane system"/>
    <property type="evidence" value="ECO:0007669"/>
    <property type="project" value="UniProtKB-SubCell"/>
</dbReference>
<dbReference type="NCBIfam" id="TIGR01652">
    <property type="entry name" value="ATPase-Plipid"/>
    <property type="match status" value="1"/>
</dbReference>
<feature type="binding site" evidence="15">
    <location>
        <position position="524"/>
    </location>
    <ligand>
        <name>Mg(2+)</name>
        <dbReference type="ChEBI" id="CHEBI:18420"/>
    </ligand>
</feature>
<evidence type="ECO:0000259" key="18">
    <source>
        <dbReference type="Pfam" id="PF00122"/>
    </source>
</evidence>
<protein>
    <recommendedName>
        <fullName evidence="16">Phospholipid-transporting ATPase</fullName>
        <ecNumber evidence="16">7.6.2.1</ecNumber>
    </recommendedName>
</protein>
<gene>
    <name evidence="21" type="ORF">Poli38472_006557</name>
</gene>
<dbReference type="Pfam" id="PF16209">
    <property type="entry name" value="PhoLip_ATPase_N"/>
    <property type="match status" value="1"/>
</dbReference>
<evidence type="ECO:0000256" key="15">
    <source>
        <dbReference type="PIRSR" id="PIRSR606539-3"/>
    </source>
</evidence>
<dbReference type="InterPro" id="IPR023298">
    <property type="entry name" value="ATPase_P-typ_TM_dom_sf"/>
</dbReference>
<comment type="similarity">
    <text evidence="2 16">Belongs to the cation transport ATPase (P-type) (TC 3.A.3) family. Type IV subfamily.</text>
</comment>
<feature type="region of interest" description="Disordered" evidence="17">
    <location>
        <begin position="1"/>
        <end position="24"/>
    </location>
</feature>
<evidence type="ECO:0000256" key="12">
    <source>
        <dbReference type="ARBA" id="ARBA00034036"/>
    </source>
</evidence>
<feature type="region of interest" description="Disordered" evidence="17">
    <location>
        <begin position="1415"/>
        <end position="1437"/>
    </location>
</feature>
<dbReference type="InterPro" id="IPR032631">
    <property type="entry name" value="P-type_ATPase_N"/>
</dbReference>
<dbReference type="SUPFAM" id="SSF56784">
    <property type="entry name" value="HAD-like"/>
    <property type="match status" value="1"/>
</dbReference>
<dbReference type="InterPro" id="IPR059000">
    <property type="entry name" value="ATPase_P-type_domA"/>
</dbReference>
<feature type="binding site" evidence="14">
    <location>
        <position position="1047"/>
    </location>
    <ligand>
        <name>ATP</name>
        <dbReference type="ChEBI" id="CHEBI:30616"/>
    </ligand>
</feature>
<feature type="binding site" evidence="14">
    <location>
        <position position="1022"/>
    </location>
    <ligand>
        <name>ATP</name>
        <dbReference type="ChEBI" id="CHEBI:30616"/>
    </ligand>
</feature>
<accession>A0A8K1C5Q3</accession>
<evidence type="ECO:0000259" key="20">
    <source>
        <dbReference type="Pfam" id="PF16212"/>
    </source>
</evidence>
<reference evidence="21" key="1">
    <citation type="submission" date="2019-03" db="EMBL/GenBank/DDBJ databases">
        <title>Long read genome sequence of the mycoparasitic Pythium oligandrum ATCC 38472 isolated from sugarbeet rhizosphere.</title>
        <authorList>
            <person name="Gaulin E."/>
        </authorList>
    </citation>
    <scope>NUCLEOTIDE SEQUENCE</scope>
    <source>
        <strain evidence="21">ATCC 38472_TT</strain>
    </source>
</reference>
<evidence type="ECO:0000256" key="11">
    <source>
        <dbReference type="ARBA" id="ARBA00023136"/>
    </source>
</evidence>
<feature type="domain" description="P-type ATPase C-terminal" evidence="20">
    <location>
        <begin position="1069"/>
        <end position="1330"/>
    </location>
</feature>
<feature type="transmembrane region" description="Helical" evidence="16">
    <location>
        <begin position="1231"/>
        <end position="1250"/>
    </location>
</feature>
<feature type="compositionally biased region" description="Basic residues" evidence="17">
    <location>
        <begin position="881"/>
        <end position="894"/>
    </location>
</feature>
<dbReference type="GO" id="GO:0005524">
    <property type="term" value="F:ATP binding"/>
    <property type="evidence" value="ECO:0007669"/>
    <property type="project" value="UniProtKB-UniRule"/>
</dbReference>
<feature type="transmembrane region" description="Helical" evidence="16">
    <location>
        <begin position="1295"/>
        <end position="1315"/>
    </location>
</feature>
<dbReference type="InterPro" id="IPR001757">
    <property type="entry name" value="P_typ_ATPase"/>
</dbReference>
<dbReference type="PANTHER" id="PTHR24092:SF180">
    <property type="entry name" value="PHOSPHOLIPID-TRANSPORTING ATPASE DNF1-RELATED"/>
    <property type="match status" value="1"/>
</dbReference>
<dbReference type="InterPro" id="IPR036412">
    <property type="entry name" value="HAD-like_sf"/>
</dbReference>
<feature type="transmembrane region" description="Helical" evidence="16">
    <location>
        <begin position="1257"/>
        <end position="1275"/>
    </location>
</feature>
<keyword evidence="6 14" id="KW-0547">Nucleotide-binding</keyword>
<evidence type="ECO:0000256" key="3">
    <source>
        <dbReference type="ARBA" id="ARBA00022448"/>
    </source>
</evidence>
<evidence type="ECO:0000256" key="8">
    <source>
        <dbReference type="ARBA" id="ARBA00022842"/>
    </source>
</evidence>
<comment type="caution">
    <text evidence="16">Lacks conserved residue(s) required for the propagation of feature annotation.</text>
</comment>
<keyword evidence="9 16" id="KW-1278">Translocase</keyword>
<feature type="transmembrane region" description="Helical" evidence="16">
    <location>
        <begin position="1183"/>
        <end position="1205"/>
    </location>
</feature>
<feature type="binding site" evidence="15">
    <location>
        <position position="1047"/>
    </location>
    <ligand>
        <name>Mg(2+)</name>
        <dbReference type="ChEBI" id="CHEBI:18420"/>
    </ligand>
</feature>
<feature type="compositionally biased region" description="Polar residues" evidence="17">
    <location>
        <begin position="1485"/>
        <end position="1495"/>
    </location>
</feature>
<dbReference type="NCBIfam" id="TIGR01494">
    <property type="entry name" value="ATPase_P-type"/>
    <property type="match status" value="1"/>
</dbReference>
<dbReference type="SUPFAM" id="SSF81653">
    <property type="entry name" value="Calcium ATPase, transduction domain A"/>
    <property type="match status" value="1"/>
</dbReference>
<evidence type="ECO:0000256" key="2">
    <source>
        <dbReference type="ARBA" id="ARBA00008109"/>
    </source>
</evidence>
<dbReference type="Pfam" id="PF00122">
    <property type="entry name" value="E1-E2_ATPase"/>
    <property type="match status" value="1"/>
</dbReference>
<dbReference type="GO" id="GO:0140326">
    <property type="term" value="F:ATPase-coupled intramembrane lipid transporter activity"/>
    <property type="evidence" value="ECO:0007669"/>
    <property type="project" value="UniProtKB-EC"/>
</dbReference>
<dbReference type="GO" id="GO:0045332">
    <property type="term" value="P:phospholipid translocation"/>
    <property type="evidence" value="ECO:0007669"/>
    <property type="project" value="TreeGrafter"/>
</dbReference>
<feature type="domain" description="P-type ATPase N-terminal" evidence="19">
    <location>
        <begin position="84"/>
        <end position="142"/>
    </location>
</feature>
<dbReference type="GO" id="GO:0000287">
    <property type="term" value="F:magnesium ion binding"/>
    <property type="evidence" value="ECO:0007669"/>
    <property type="project" value="UniProtKB-UniRule"/>
</dbReference>
<keyword evidence="7 14" id="KW-0067">ATP-binding</keyword>
<feature type="binding site" evidence="14">
    <location>
        <position position="817"/>
    </location>
    <ligand>
        <name>ATP</name>
        <dbReference type="ChEBI" id="CHEBI:30616"/>
    </ligand>
</feature>
<feature type="region of interest" description="Disordered" evidence="17">
    <location>
        <begin position="1468"/>
        <end position="1511"/>
    </location>
</feature>
<keyword evidence="8 15" id="KW-0460">Magnesium</keyword>
<comment type="cofactor">
    <cofactor evidence="15">
        <name>Mg(2+)</name>
        <dbReference type="ChEBI" id="CHEBI:18420"/>
    </cofactor>
</comment>
<dbReference type="EC" id="7.6.2.1" evidence="16"/>
<dbReference type="PRINTS" id="PR00119">
    <property type="entry name" value="CATATPASE"/>
</dbReference>
<keyword evidence="22" id="KW-1185">Reference proteome</keyword>
<evidence type="ECO:0000256" key="5">
    <source>
        <dbReference type="ARBA" id="ARBA00022723"/>
    </source>
</evidence>
<comment type="subcellular location">
    <subcellularLocation>
        <location evidence="1">Endomembrane system</location>
        <topology evidence="1">Multi-pass membrane protein</topology>
    </subcellularLocation>
    <subcellularLocation>
        <location evidence="16">Membrane</location>
        <topology evidence="16">Multi-pass membrane protein</topology>
    </subcellularLocation>
</comment>
<evidence type="ECO:0000256" key="7">
    <source>
        <dbReference type="ARBA" id="ARBA00022840"/>
    </source>
</evidence>
<dbReference type="OrthoDB" id="377733at2759"/>
<comment type="catalytic activity">
    <reaction evidence="12 16">
        <text>ATP + H2O + phospholipidSide 1 = ADP + phosphate + phospholipidSide 2.</text>
        <dbReference type="EC" id="7.6.2.1"/>
    </reaction>
</comment>